<sequence>MNFIYDLASQPEKYDFVQAMRLLSRHKERASKPFQLELKAEAVPTGAANPIQYFSLKGNKAKLRLAKQALSGVKGVLPNYIYEELLSALYRDDHALKDFLDVFNQRQFEIAYSVETQGWLLLEQEQAPEKVALLRHLSALQSEHKNFFQYALLLGQSNRNLAVLKQILNDYFPYQINVECKLSERRQLPLDSLTTLGCFESNNSRLGQGFLLGKTCTAHFNHVLIFVEPQSHREFTTIQADNRFAATMLDLTQHYLRDNTQVSIYLSVKRAYLNQPILSAKTSNAARLGEVDCLAPERHPETMMKILLI</sequence>
<dbReference type="PANTHER" id="PTHR35564">
    <property type="match status" value="1"/>
</dbReference>
<proteinExistence type="predicted"/>
<keyword evidence="2" id="KW-1185">Reference proteome</keyword>
<dbReference type="EMBL" id="LT960612">
    <property type="protein sequence ID" value="SON52139.1"/>
    <property type="molecule type" value="Genomic_DNA"/>
</dbReference>
<evidence type="ECO:0008006" key="3">
    <source>
        <dbReference type="Google" id="ProtNLM"/>
    </source>
</evidence>
<name>A0A2N8ZJQ2_9VIBR</name>
<accession>A0A2N8ZJQ2</accession>
<dbReference type="AlphaFoldDB" id="A0A2N8ZJQ2"/>
<dbReference type="Proteomes" id="UP000235828">
    <property type="component" value="Chromosome B"/>
</dbReference>
<organism evidence="1 2">
    <name type="scientific">Vibrio tapetis subsp. tapetis</name>
    <dbReference type="NCBI Taxonomy" id="1671868"/>
    <lineage>
        <taxon>Bacteria</taxon>
        <taxon>Pseudomonadati</taxon>
        <taxon>Pseudomonadota</taxon>
        <taxon>Gammaproteobacteria</taxon>
        <taxon>Vibrionales</taxon>
        <taxon>Vibrionaceae</taxon>
        <taxon>Vibrio</taxon>
    </lineage>
</organism>
<dbReference type="KEGG" id="vta:B0528"/>
<dbReference type="RefSeq" id="WP_102524456.1">
    <property type="nucleotide sequence ID" value="NZ_LT960612.1"/>
</dbReference>
<gene>
    <name evidence="1" type="ORF">VTAP4600_B0528</name>
</gene>
<dbReference type="InterPro" id="IPR010732">
    <property type="entry name" value="T6SS_TssG-like"/>
</dbReference>
<evidence type="ECO:0000313" key="2">
    <source>
        <dbReference type="Proteomes" id="UP000235828"/>
    </source>
</evidence>
<dbReference type="Pfam" id="PF06996">
    <property type="entry name" value="T6SS_TssG"/>
    <property type="match status" value="1"/>
</dbReference>
<evidence type="ECO:0000313" key="1">
    <source>
        <dbReference type="EMBL" id="SON52139.1"/>
    </source>
</evidence>
<protein>
    <recommendedName>
        <fullName evidence="3">Type VI secretion protein VasB-1</fullName>
    </recommendedName>
</protein>
<dbReference type="PANTHER" id="PTHR35564:SF4">
    <property type="entry name" value="CYTOPLASMIC PROTEIN"/>
    <property type="match status" value="1"/>
</dbReference>
<reference evidence="1 2" key="1">
    <citation type="submission" date="2017-10" db="EMBL/GenBank/DDBJ databases">
        <authorList>
            <person name="Banno H."/>
            <person name="Chua N.-H."/>
        </authorList>
    </citation>
    <scope>NUCLEOTIDE SEQUENCE [LARGE SCALE GENOMIC DNA]</scope>
    <source>
        <strain evidence="1">Vibrio tapetis CECT4600</strain>
    </source>
</reference>
<dbReference type="OrthoDB" id="5863238at2"/>